<dbReference type="EMBL" id="BK059131">
    <property type="protein sequence ID" value="DAE33000.1"/>
    <property type="molecule type" value="Genomic_DNA"/>
</dbReference>
<sequence length="36" mass="4252">MREKECLNKISKKSPRSLASVDELPLNFFRIFFCGF</sequence>
<evidence type="ECO:0000313" key="1">
    <source>
        <dbReference type="EMBL" id="DAE33000.1"/>
    </source>
</evidence>
<name>A0A8S5RNS8_9VIRU</name>
<accession>A0A8S5RNS8</accession>
<protein>
    <submittedName>
        <fullName evidence="1">Uncharacterized protein</fullName>
    </submittedName>
</protein>
<organism evidence="1">
    <name type="scientific">virus sp. ctoYX9</name>
    <dbReference type="NCBI Taxonomy" id="2825822"/>
    <lineage>
        <taxon>Viruses</taxon>
    </lineage>
</organism>
<proteinExistence type="predicted"/>
<reference evidence="1" key="1">
    <citation type="journal article" date="2021" name="Proc. Natl. Acad. Sci. U.S.A.">
        <title>A Catalog of Tens of Thousands of Viruses from Human Metagenomes Reveals Hidden Associations with Chronic Diseases.</title>
        <authorList>
            <person name="Tisza M.J."/>
            <person name="Buck C.B."/>
        </authorList>
    </citation>
    <scope>NUCLEOTIDE SEQUENCE</scope>
    <source>
        <strain evidence="1">CtoYX9</strain>
    </source>
</reference>